<reference evidence="3 4" key="1">
    <citation type="journal article" date="2019" name="Int. J. Syst. Evol. Microbiol.">
        <title>The Global Catalogue of Microorganisms (GCM) 10K type strain sequencing project: providing services to taxonomists for standard genome sequencing and annotation.</title>
        <authorList>
            <consortium name="The Broad Institute Genomics Platform"/>
            <consortium name="The Broad Institute Genome Sequencing Center for Infectious Disease"/>
            <person name="Wu L."/>
            <person name="Ma J."/>
        </authorList>
    </citation>
    <scope>NUCLEOTIDE SEQUENCE [LARGE SCALE GENOMIC DNA]</scope>
    <source>
        <strain evidence="3 4">JCM 13584</strain>
    </source>
</reference>
<protein>
    <submittedName>
        <fullName evidence="3">Serine hydrolase domain-containing protein</fullName>
    </submittedName>
</protein>
<name>A0ABN2R958_9MICO</name>
<dbReference type="PANTHER" id="PTHR46825">
    <property type="entry name" value="D-ALANYL-D-ALANINE-CARBOXYPEPTIDASE/ENDOPEPTIDASE AMPH"/>
    <property type="match status" value="1"/>
</dbReference>
<dbReference type="PANTHER" id="PTHR46825:SF9">
    <property type="entry name" value="BETA-LACTAMASE-RELATED DOMAIN-CONTAINING PROTEIN"/>
    <property type="match status" value="1"/>
</dbReference>
<dbReference type="InterPro" id="IPR012338">
    <property type="entry name" value="Beta-lactam/transpept-like"/>
</dbReference>
<keyword evidence="4" id="KW-1185">Reference proteome</keyword>
<feature type="domain" description="Beta-lactamase-related" evidence="2">
    <location>
        <begin position="72"/>
        <end position="396"/>
    </location>
</feature>
<feature type="signal peptide" evidence="1">
    <location>
        <begin position="1"/>
        <end position="38"/>
    </location>
</feature>
<evidence type="ECO:0000256" key="1">
    <source>
        <dbReference type="SAM" id="SignalP"/>
    </source>
</evidence>
<dbReference type="InterPro" id="IPR006311">
    <property type="entry name" value="TAT_signal"/>
</dbReference>
<gene>
    <name evidence="3" type="ORF">GCM10009717_35620</name>
</gene>
<organism evidence="3 4">
    <name type="scientific">Agromyces allii</name>
    <dbReference type="NCBI Taxonomy" id="393607"/>
    <lineage>
        <taxon>Bacteria</taxon>
        <taxon>Bacillati</taxon>
        <taxon>Actinomycetota</taxon>
        <taxon>Actinomycetes</taxon>
        <taxon>Micrococcales</taxon>
        <taxon>Microbacteriaceae</taxon>
        <taxon>Agromyces</taxon>
    </lineage>
</organism>
<dbReference type="SUPFAM" id="SSF56601">
    <property type="entry name" value="beta-lactamase/transpeptidase-like"/>
    <property type="match status" value="1"/>
</dbReference>
<evidence type="ECO:0000313" key="4">
    <source>
        <dbReference type="Proteomes" id="UP001499954"/>
    </source>
</evidence>
<dbReference type="Proteomes" id="UP001499954">
    <property type="component" value="Unassembled WGS sequence"/>
</dbReference>
<dbReference type="InterPro" id="IPR001466">
    <property type="entry name" value="Beta-lactam-related"/>
</dbReference>
<accession>A0ABN2R958</accession>
<sequence>MGLLENEVPPASWTMSRRSMLRRSADLAAIVAAGTALAGCTAEDVGASSPTGSAGPTVASSPSASDALFAELDAKIQSLMEEYAVPGVAVAVLHDGNEHVRGFGITSVDAPVPVDERSLFRIGSTTKTFTGTAMMRLVDAGKVDLDQTVRSYVPEFTVADEDVAANVTVRHLLNHTAGWFGDDLEDFGRGDDAIERYVASMAGLPQLTPLGSTFFYNNAAVVLAGRVVEKVHGTTFEQAMQELVLDPLGLDQTRFFTDDLVGHTFTGAHNVVDGKAVLDPSFWYVPRSLNPTGALISSARDQLHYLRFHLGDGTGLDGRRILSPASLEAMHSNPGPGGTIFIEIDGYAVSLRLRPTAEGVDVVQHGGDWPGQHSGFLFVPERDFGIAMLTNSEDGPKLLSSFFQDDWALSRFAGVHNLPADPRTSTAVQLAPYEGRYDLAEIGPDGTTARVTLEFAGENGRLRIRPLNPDGTVSDAAPPEYVDFYGDDHVVGASPLSPRSDFVRGPSGEVAWYRTSGRLLPKVG</sequence>
<dbReference type="InterPro" id="IPR050491">
    <property type="entry name" value="AmpC-like"/>
</dbReference>
<dbReference type="GO" id="GO:0016787">
    <property type="term" value="F:hydrolase activity"/>
    <property type="evidence" value="ECO:0007669"/>
    <property type="project" value="UniProtKB-KW"/>
</dbReference>
<dbReference type="PROSITE" id="PS51318">
    <property type="entry name" value="TAT"/>
    <property type="match status" value="1"/>
</dbReference>
<feature type="chain" id="PRO_5045039268" evidence="1">
    <location>
        <begin position="39"/>
        <end position="524"/>
    </location>
</feature>
<keyword evidence="3" id="KW-0378">Hydrolase</keyword>
<evidence type="ECO:0000259" key="2">
    <source>
        <dbReference type="Pfam" id="PF00144"/>
    </source>
</evidence>
<dbReference type="Pfam" id="PF00144">
    <property type="entry name" value="Beta-lactamase"/>
    <property type="match status" value="1"/>
</dbReference>
<comment type="caution">
    <text evidence="3">The sequence shown here is derived from an EMBL/GenBank/DDBJ whole genome shotgun (WGS) entry which is preliminary data.</text>
</comment>
<dbReference type="Gene3D" id="3.40.710.10">
    <property type="entry name" value="DD-peptidase/beta-lactamase superfamily"/>
    <property type="match status" value="1"/>
</dbReference>
<dbReference type="EMBL" id="BAAAMK010000010">
    <property type="protein sequence ID" value="GAA1965611.1"/>
    <property type="molecule type" value="Genomic_DNA"/>
</dbReference>
<keyword evidence="1" id="KW-0732">Signal</keyword>
<evidence type="ECO:0000313" key="3">
    <source>
        <dbReference type="EMBL" id="GAA1965611.1"/>
    </source>
</evidence>
<proteinExistence type="predicted"/>